<evidence type="ECO:0000313" key="2">
    <source>
        <dbReference type="EMBL" id="MFD1598613.1"/>
    </source>
</evidence>
<dbReference type="AlphaFoldDB" id="A0ABD6CKT9"/>
<dbReference type="RefSeq" id="WP_256419838.1">
    <property type="nucleotide sequence ID" value="NZ_JANHDI010000001.1"/>
</dbReference>
<keyword evidence="1" id="KW-0812">Transmembrane</keyword>
<dbReference type="Proteomes" id="UP001597085">
    <property type="component" value="Unassembled WGS sequence"/>
</dbReference>
<dbReference type="InterPro" id="IPR030888">
    <property type="entry name" value="Put_ccm"/>
</dbReference>
<feature type="transmembrane region" description="Helical" evidence="1">
    <location>
        <begin position="6"/>
        <end position="23"/>
    </location>
</feature>
<comment type="caution">
    <text evidence="2">The sequence shown here is derived from an EMBL/GenBank/DDBJ whole genome shotgun (WGS) entry which is preliminary data.</text>
</comment>
<dbReference type="NCBIfam" id="TIGR04391">
    <property type="entry name" value="CcmD_alt_fam"/>
    <property type="match status" value="1"/>
</dbReference>
<proteinExistence type="predicted"/>
<organism evidence="2 3">
    <name type="scientific">Halobellus rarus</name>
    <dbReference type="NCBI Taxonomy" id="1126237"/>
    <lineage>
        <taxon>Archaea</taxon>
        <taxon>Methanobacteriati</taxon>
        <taxon>Methanobacteriota</taxon>
        <taxon>Stenosarchaea group</taxon>
        <taxon>Halobacteria</taxon>
        <taxon>Halobacteriales</taxon>
        <taxon>Haloferacaceae</taxon>
        <taxon>Halobellus</taxon>
    </lineage>
</organism>
<sequence length="39" mass="4561">MEPLLLAGYSALFVALFGYVTYLQRRMARLERRLEDVQA</sequence>
<evidence type="ECO:0000313" key="3">
    <source>
        <dbReference type="Proteomes" id="UP001597085"/>
    </source>
</evidence>
<dbReference type="EMBL" id="JBHUDK010000005">
    <property type="protein sequence ID" value="MFD1598613.1"/>
    <property type="molecule type" value="Genomic_DNA"/>
</dbReference>
<reference evidence="2 3" key="1">
    <citation type="journal article" date="2019" name="Int. J. Syst. Evol. Microbiol.">
        <title>The Global Catalogue of Microorganisms (GCM) 10K type strain sequencing project: providing services to taxonomists for standard genome sequencing and annotation.</title>
        <authorList>
            <consortium name="The Broad Institute Genomics Platform"/>
            <consortium name="The Broad Institute Genome Sequencing Center for Infectious Disease"/>
            <person name="Wu L."/>
            <person name="Ma J."/>
        </authorList>
    </citation>
    <scope>NUCLEOTIDE SEQUENCE [LARGE SCALE GENOMIC DNA]</scope>
    <source>
        <strain evidence="2 3">CGMCC 1.12121</strain>
    </source>
</reference>
<evidence type="ECO:0000256" key="1">
    <source>
        <dbReference type="SAM" id="Phobius"/>
    </source>
</evidence>
<gene>
    <name evidence="2" type="ORF">ACFSBX_06540</name>
</gene>
<keyword evidence="1" id="KW-1133">Transmembrane helix</keyword>
<keyword evidence="1" id="KW-0472">Membrane</keyword>
<accession>A0ABD6CKT9</accession>
<protein>
    <submittedName>
        <fullName evidence="2">CcmD family protein</fullName>
    </submittedName>
</protein>
<keyword evidence="3" id="KW-1185">Reference proteome</keyword>
<name>A0ABD6CKT9_9EURY</name>